<dbReference type="RefSeq" id="WP_126637778.1">
    <property type="nucleotide sequence ID" value="NZ_BIFH01000018.1"/>
</dbReference>
<organism evidence="2 3">
    <name type="scientific">Embleya hyalina</name>
    <dbReference type="NCBI Taxonomy" id="516124"/>
    <lineage>
        <taxon>Bacteria</taxon>
        <taxon>Bacillati</taxon>
        <taxon>Actinomycetota</taxon>
        <taxon>Actinomycetes</taxon>
        <taxon>Kitasatosporales</taxon>
        <taxon>Streptomycetaceae</taxon>
        <taxon>Embleya</taxon>
    </lineage>
</organism>
<evidence type="ECO:0000256" key="1">
    <source>
        <dbReference type="SAM" id="MobiDB-lite"/>
    </source>
</evidence>
<feature type="compositionally biased region" description="Basic and acidic residues" evidence="1">
    <location>
        <begin position="238"/>
        <end position="267"/>
    </location>
</feature>
<feature type="compositionally biased region" description="Low complexity" evidence="1">
    <location>
        <begin position="182"/>
        <end position="197"/>
    </location>
</feature>
<dbReference type="Proteomes" id="UP000286931">
    <property type="component" value="Unassembled WGS sequence"/>
</dbReference>
<protein>
    <submittedName>
        <fullName evidence="2">Uncharacterized protein</fullName>
    </submittedName>
</protein>
<gene>
    <name evidence="2" type="ORF">EHYA_03351</name>
</gene>
<proteinExistence type="predicted"/>
<dbReference type="EMBL" id="BIFH01000018">
    <property type="protein sequence ID" value="GCD95676.1"/>
    <property type="molecule type" value="Genomic_DNA"/>
</dbReference>
<name>A0A401YM43_9ACTN</name>
<dbReference type="AlphaFoldDB" id="A0A401YM43"/>
<feature type="region of interest" description="Disordered" evidence="1">
    <location>
        <begin position="163"/>
        <end position="329"/>
    </location>
</feature>
<evidence type="ECO:0000313" key="3">
    <source>
        <dbReference type="Proteomes" id="UP000286931"/>
    </source>
</evidence>
<reference evidence="2 3" key="1">
    <citation type="submission" date="2018-12" db="EMBL/GenBank/DDBJ databases">
        <title>Draft genome sequence of Embleya hyalina NBRC 13850T.</title>
        <authorList>
            <person name="Komaki H."/>
            <person name="Hosoyama A."/>
            <person name="Kimura A."/>
            <person name="Ichikawa N."/>
            <person name="Tamura T."/>
        </authorList>
    </citation>
    <scope>NUCLEOTIDE SEQUENCE [LARGE SCALE GENOMIC DNA]</scope>
    <source>
        <strain evidence="2 3">NBRC 13850</strain>
    </source>
</reference>
<evidence type="ECO:0000313" key="2">
    <source>
        <dbReference type="EMBL" id="GCD95676.1"/>
    </source>
</evidence>
<dbReference type="OrthoDB" id="3541690at2"/>
<accession>A0A401YM43</accession>
<feature type="compositionally biased region" description="Basic and acidic residues" evidence="1">
    <location>
        <begin position="315"/>
        <end position="329"/>
    </location>
</feature>
<sequence>MATHGKPTPEDSGVDEDTIVDELYGLAPDAFVAARDAHAHTARAAGDRALAGRIGDLRRPVLAAWLANLLVREHRDEIDAFLRLGTAMRDAQERLRGPELRELSRRRNRVIDALRHQALALAAAHGHPTVGDTTLRDLQDTLNAALADPDAAQRLAAGRLTAPLRPEDAFASAPTGRTTEQGRATPPAGAGKAAKAGKGTRGAEALKGNDAAEERAARERARKQYESELAHARATVEAAEKSARGTARTARERRSAAESARARHTEAVADAESLATRLETARTRATRLGTAADKAEAERERADRAARDASAAARSARDDLDHVTATRPD</sequence>
<feature type="compositionally biased region" description="Basic and acidic residues" evidence="1">
    <location>
        <begin position="210"/>
        <end position="231"/>
    </location>
</feature>
<comment type="caution">
    <text evidence="2">The sequence shown here is derived from an EMBL/GenBank/DDBJ whole genome shotgun (WGS) entry which is preliminary data.</text>
</comment>
<feature type="compositionally biased region" description="Basic and acidic residues" evidence="1">
    <location>
        <begin position="293"/>
        <end position="307"/>
    </location>
</feature>
<keyword evidence="3" id="KW-1185">Reference proteome</keyword>